<feature type="non-terminal residue" evidence="2">
    <location>
        <position position="1"/>
    </location>
</feature>
<dbReference type="EMBL" id="BART01000378">
    <property type="protein sequence ID" value="GAG71531.1"/>
    <property type="molecule type" value="Genomic_DNA"/>
</dbReference>
<protein>
    <recommendedName>
        <fullName evidence="1">DUF4097 domain-containing protein</fullName>
    </recommendedName>
</protein>
<accession>X1BHL3</accession>
<proteinExistence type="predicted"/>
<gene>
    <name evidence="2" type="ORF">S01H4_01893</name>
</gene>
<comment type="caution">
    <text evidence="2">The sequence shown here is derived from an EMBL/GenBank/DDBJ whole genome shotgun (WGS) entry which is preliminary data.</text>
</comment>
<organism evidence="2">
    <name type="scientific">marine sediment metagenome</name>
    <dbReference type="NCBI Taxonomy" id="412755"/>
    <lineage>
        <taxon>unclassified sequences</taxon>
        <taxon>metagenomes</taxon>
        <taxon>ecological metagenomes</taxon>
    </lineage>
</organism>
<reference evidence="2" key="1">
    <citation type="journal article" date="2014" name="Front. Microbiol.">
        <title>High frequency of phylogenetically diverse reductive dehalogenase-homologous genes in deep subseafloor sedimentary metagenomes.</title>
        <authorList>
            <person name="Kawai M."/>
            <person name="Futagami T."/>
            <person name="Toyoda A."/>
            <person name="Takaki Y."/>
            <person name="Nishi S."/>
            <person name="Hori S."/>
            <person name="Arai W."/>
            <person name="Tsubouchi T."/>
            <person name="Morono Y."/>
            <person name="Uchiyama I."/>
            <person name="Ito T."/>
            <person name="Fujiyama A."/>
            <person name="Inagaki F."/>
            <person name="Takami H."/>
        </authorList>
    </citation>
    <scope>NUCLEOTIDE SEQUENCE</scope>
    <source>
        <strain evidence="2">Expedition CK06-06</strain>
    </source>
</reference>
<evidence type="ECO:0000259" key="1">
    <source>
        <dbReference type="Pfam" id="PF13349"/>
    </source>
</evidence>
<feature type="domain" description="DUF4097" evidence="1">
    <location>
        <begin position="11"/>
        <end position="118"/>
    </location>
</feature>
<dbReference type="AlphaFoldDB" id="X1BHL3"/>
<name>X1BHL3_9ZZZZ</name>
<dbReference type="InterPro" id="IPR025164">
    <property type="entry name" value="Toastrack_DUF4097"/>
</dbReference>
<dbReference type="Pfam" id="PF13349">
    <property type="entry name" value="DUF4097"/>
    <property type="match status" value="1"/>
</dbReference>
<sequence length="121" mass="12744">EKLEGTITARASSGDIKILELRGGVRTIRTSSGDIWVELEEIDKAISEMSFQSTSGNISLFVPSDIGADVDIRTTSGRISTDLAITVEGTMGKNELQGTIGGGGIFIKLKATSGDVSLRKV</sequence>
<evidence type="ECO:0000313" key="2">
    <source>
        <dbReference type="EMBL" id="GAG71531.1"/>
    </source>
</evidence>